<organism evidence="1">
    <name type="scientific">Fagus sylvatica</name>
    <name type="common">Beechnut</name>
    <dbReference type="NCBI Taxonomy" id="28930"/>
    <lineage>
        <taxon>Eukaryota</taxon>
        <taxon>Viridiplantae</taxon>
        <taxon>Streptophyta</taxon>
        <taxon>Embryophyta</taxon>
        <taxon>Tracheophyta</taxon>
        <taxon>Spermatophyta</taxon>
        <taxon>Magnoliopsida</taxon>
        <taxon>eudicotyledons</taxon>
        <taxon>Gunneridae</taxon>
        <taxon>Pentapetalae</taxon>
        <taxon>rosids</taxon>
        <taxon>fabids</taxon>
        <taxon>Fagales</taxon>
        <taxon>Fagaceae</taxon>
        <taxon>Fagus</taxon>
    </lineage>
</organism>
<reference evidence="1" key="1">
    <citation type="submission" date="2018-02" db="EMBL/GenBank/DDBJ databases">
        <authorList>
            <person name="Cohen D.B."/>
            <person name="Kent A.D."/>
        </authorList>
    </citation>
    <scope>NUCLEOTIDE SEQUENCE</scope>
</reference>
<dbReference type="EMBL" id="OIVN01004394">
    <property type="protein sequence ID" value="SPD17101.1"/>
    <property type="molecule type" value="Genomic_DNA"/>
</dbReference>
<gene>
    <name evidence="1" type="ORF">FSB_LOCUS44983</name>
</gene>
<proteinExistence type="predicted"/>
<accession>A0A2N9HZP9</accession>
<dbReference type="AlphaFoldDB" id="A0A2N9HZP9"/>
<sequence length="124" mass="13290">MAMVATTAAPPQAPPPTSLLNQDSLSHIDISTLSQSKLHALSLCSPSPSAFHQSARSRRQIYFCPSNSNPSVGLLPADNPKRIGNCHMGFCFDLTLTLPSISSIFIGEAKSLQNDGEETHEGQR</sequence>
<name>A0A2N9HZP9_FAGSY</name>
<evidence type="ECO:0000313" key="1">
    <source>
        <dbReference type="EMBL" id="SPD17101.1"/>
    </source>
</evidence>
<protein>
    <submittedName>
        <fullName evidence="1">Uncharacterized protein</fullName>
    </submittedName>
</protein>